<evidence type="ECO:0000256" key="1">
    <source>
        <dbReference type="SAM" id="MobiDB-lite"/>
    </source>
</evidence>
<feature type="chain" id="PRO_5046225482" description="Lysozyme inhibitor LprI-like N-terminal domain-containing protein" evidence="3">
    <location>
        <begin position="20"/>
        <end position="387"/>
    </location>
</feature>
<proteinExistence type="predicted"/>
<keyword evidence="6" id="KW-1185">Reference proteome</keyword>
<dbReference type="EMBL" id="JACOFT010000001">
    <property type="protein sequence ID" value="MBC3810089.1"/>
    <property type="molecule type" value="Genomic_DNA"/>
</dbReference>
<feature type="transmembrane region" description="Helical" evidence="2">
    <location>
        <begin position="191"/>
        <end position="211"/>
    </location>
</feature>
<reference evidence="5 6" key="1">
    <citation type="submission" date="2020-08" db="EMBL/GenBank/DDBJ databases">
        <title>Novel species isolated from subtropical streams in China.</title>
        <authorList>
            <person name="Lu H."/>
        </authorList>
    </citation>
    <scope>NUCLEOTIDE SEQUENCE [LARGE SCALE GENOMIC DNA]</scope>
    <source>
        <strain evidence="5 6">CCTCC AB 2015119</strain>
    </source>
</reference>
<evidence type="ECO:0000256" key="3">
    <source>
        <dbReference type="SAM" id="SignalP"/>
    </source>
</evidence>
<sequence>MRHHIAVVALIFSSGFALADTSPSFDCSKASNTVESLICSDNSLAELDVMLSQKYKAALAEASDKTVLKQRQIEWIKGVRSKCTDAVCIADEYKKRLSEISGSSADDTKALAIESPPTALTQPEPEANNVVQPNAAASIASSNAVNSIATNSTAIESASKPEIKVEPNNQQGSSTSSIGKPSAGFISETSAFIQGIIALALIIGLVNPAWILRKSANPTRKKLFLYVLLVGLPIGGLAEYTKSKEAKAYEANVKAVKQAEHDASVAKTNEEYRRIQEQKVETQAMNVALSDSDKQGYCKMLAINVVMTGTLNVSDERMSELIDENLDVMANAVAVENKALIRKKISSEMHRVLPSSRTNVVNTVKKVGDQETIRILAQRCYQNQKGS</sequence>
<evidence type="ECO:0000259" key="4">
    <source>
        <dbReference type="Pfam" id="PF07007"/>
    </source>
</evidence>
<dbReference type="Pfam" id="PF07007">
    <property type="entry name" value="LprI"/>
    <property type="match status" value="1"/>
</dbReference>
<dbReference type="PANTHER" id="PTHR37549:SF1">
    <property type="entry name" value="LIPOPROTEIN LPRI"/>
    <property type="match status" value="1"/>
</dbReference>
<keyword evidence="2" id="KW-1133">Transmembrane helix</keyword>
<gene>
    <name evidence="5" type="ORF">H8K26_01430</name>
</gene>
<feature type="transmembrane region" description="Helical" evidence="2">
    <location>
        <begin position="223"/>
        <end position="240"/>
    </location>
</feature>
<evidence type="ECO:0000256" key="2">
    <source>
        <dbReference type="SAM" id="Phobius"/>
    </source>
</evidence>
<accession>A0ABR6XCR2</accession>
<organism evidence="5 6">
    <name type="scientific">Undibacterium aquatile</name>
    <dbReference type="NCBI Taxonomy" id="1537398"/>
    <lineage>
        <taxon>Bacteria</taxon>
        <taxon>Pseudomonadati</taxon>
        <taxon>Pseudomonadota</taxon>
        <taxon>Betaproteobacteria</taxon>
        <taxon>Burkholderiales</taxon>
        <taxon>Oxalobacteraceae</taxon>
        <taxon>Undibacterium</taxon>
    </lineage>
</organism>
<evidence type="ECO:0000313" key="5">
    <source>
        <dbReference type="EMBL" id="MBC3810089.1"/>
    </source>
</evidence>
<dbReference type="Proteomes" id="UP000637632">
    <property type="component" value="Unassembled WGS sequence"/>
</dbReference>
<keyword evidence="3" id="KW-0732">Signal</keyword>
<comment type="caution">
    <text evidence="5">The sequence shown here is derived from an EMBL/GenBank/DDBJ whole genome shotgun (WGS) entry which is preliminary data.</text>
</comment>
<dbReference type="Gene3D" id="1.20.1270.180">
    <property type="match status" value="1"/>
</dbReference>
<keyword evidence="2" id="KW-0472">Membrane</keyword>
<dbReference type="RefSeq" id="WP_190476835.1">
    <property type="nucleotide sequence ID" value="NZ_JACOFT010000001.1"/>
</dbReference>
<dbReference type="InterPro" id="IPR052755">
    <property type="entry name" value="Lysozyme_Inhibitor_LprI"/>
</dbReference>
<feature type="compositionally biased region" description="Polar residues" evidence="1">
    <location>
        <begin position="167"/>
        <end position="179"/>
    </location>
</feature>
<feature type="signal peptide" evidence="3">
    <location>
        <begin position="1"/>
        <end position="19"/>
    </location>
</feature>
<name>A0ABR6XCR2_9BURK</name>
<dbReference type="InterPro" id="IPR009739">
    <property type="entry name" value="LprI-like_N"/>
</dbReference>
<protein>
    <recommendedName>
        <fullName evidence="4">Lysozyme inhibitor LprI-like N-terminal domain-containing protein</fullName>
    </recommendedName>
</protein>
<feature type="region of interest" description="Disordered" evidence="1">
    <location>
        <begin position="159"/>
        <end position="180"/>
    </location>
</feature>
<keyword evidence="2" id="KW-0812">Transmembrane</keyword>
<evidence type="ECO:0000313" key="6">
    <source>
        <dbReference type="Proteomes" id="UP000637632"/>
    </source>
</evidence>
<dbReference type="PANTHER" id="PTHR37549">
    <property type="entry name" value="LIPOPROTEIN LPRI"/>
    <property type="match status" value="1"/>
</dbReference>
<feature type="domain" description="Lysozyme inhibitor LprI-like N-terminal" evidence="4">
    <location>
        <begin position="27"/>
        <end position="88"/>
    </location>
</feature>